<dbReference type="SMART" id="SM00320">
    <property type="entry name" value="WD40"/>
    <property type="match status" value="4"/>
</dbReference>
<dbReference type="GO" id="GO:0030621">
    <property type="term" value="F:U4 snRNA binding"/>
    <property type="evidence" value="ECO:0007669"/>
    <property type="project" value="TreeGrafter"/>
</dbReference>
<feature type="repeat" description="WD" evidence="6">
    <location>
        <begin position="497"/>
        <end position="523"/>
    </location>
</feature>
<name>X6M5N7_RETFI</name>
<dbReference type="GO" id="GO:0017070">
    <property type="term" value="F:U6 snRNA binding"/>
    <property type="evidence" value="ECO:0007669"/>
    <property type="project" value="TreeGrafter"/>
</dbReference>
<dbReference type="GO" id="GO:0046540">
    <property type="term" value="C:U4/U6 x U5 tri-snRNP complex"/>
    <property type="evidence" value="ECO:0007669"/>
    <property type="project" value="TreeGrafter"/>
</dbReference>
<evidence type="ECO:0000256" key="7">
    <source>
        <dbReference type="SAM" id="Coils"/>
    </source>
</evidence>
<evidence type="ECO:0000313" key="9">
    <source>
        <dbReference type="EMBL" id="ETO09239.1"/>
    </source>
</evidence>
<dbReference type="PANTHER" id="PTHR19846:SF6">
    <property type="entry name" value="F-BOX DOMAIN-CONTAINING PROTEIN"/>
    <property type="match status" value="1"/>
</dbReference>
<feature type="domain" description="TRAF-type" evidence="8">
    <location>
        <begin position="150"/>
        <end position="186"/>
    </location>
</feature>
<dbReference type="InterPro" id="IPR015943">
    <property type="entry name" value="WD40/YVTN_repeat-like_dom_sf"/>
</dbReference>
<evidence type="ECO:0000256" key="4">
    <source>
        <dbReference type="ARBA" id="ARBA00022771"/>
    </source>
</evidence>
<evidence type="ECO:0000256" key="1">
    <source>
        <dbReference type="ARBA" id="ARBA00022574"/>
    </source>
</evidence>
<evidence type="ECO:0000256" key="2">
    <source>
        <dbReference type="ARBA" id="ARBA00022723"/>
    </source>
</evidence>
<dbReference type="InterPro" id="IPR019775">
    <property type="entry name" value="WD40_repeat_CS"/>
</dbReference>
<comment type="caution">
    <text evidence="9">The sequence shown here is derived from an EMBL/GenBank/DDBJ whole genome shotgun (WGS) entry which is preliminary data.</text>
</comment>
<evidence type="ECO:0000259" key="8">
    <source>
        <dbReference type="Pfam" id="PF02176"/>
    </source>
</evidence>
<dbReference type="Gene3D" id="3.30.40.10">
    <property type="entry name" value="Zinc/RING finger domain, C3HC4 (zinc finger)"/>
    <property type="match status" value="1"/>
</dbReference>
<protein>
    <recommendedName>
        <fullName evidence="8">TRAF-type domain-containing protein</fullName>
    </recommendedName>
</protein>
<feature type="repeat" description="WD" evidence="6">
    <location>
        <begin position="421"/>
        <end position="464"/>
    </location>
</feature>
<keyword evidence="10" id="KW-1185">Reference proteome</keyword>
<evidence type="ECO:0000256" key="3">
    <source>
        <dbReference type="ARBA" id="ARBA00022737"/>
    </source>
</evidence>
<proteinExistence type="predicted"/>
<dbReference type="InterPro" id="IPR020472">
    <property type="entry name" value="WD40_PAC1"/>
</dbReference>
<dbReference type="PROSITE" id="PS50294">
    <property type="entry name" value="WD_REPEATS_REGION"/>
    <property type="match status" value="2"/>
</dbReference>
<keyword evidence="5" id="KW-0862">Zinc</keyword>
<keyword evidence="3" id="KW-0677">Repeat</keyword>
<keyword evidence="1 6" id="KW-0853">WD repeat</keyword>
<dbReference type="InterPro" id="IPR036322">
    <property type="entry name" value="WD40_repeat_dom_sf"/>
</dbReference>
<dbReference type="PANTHER" id="PTHR19846">
    <property type="entry name" value="WD40 REPEAT PROTEIN"/>
    <property type="match status" value="1"/>
</dbReference>
<keyword evidence="7" id="KW-0175">Coiled coil</keyword>
<dbReference type="InterPro" id="IPR001293">
    <property type="entry name" value="Znf_TRAF"/>
</dbReference>
<accession>X6M5N7</accession>
<feature type="repeat" description="WD" evidence="6">
    <location>
        <begin position="373"/>
        <end position="420"/>
    </location>
</feature>
<evidence type="ECO:0000256" key="6">
    <source>
        <dbReference type="PROSITE-ProRule" id="PRU00221"/>
    </source>
</evidence>
<dbReference type="GO" id="GO:0000398">
    <property type="term" value="P:mRNA splicing, via spliceosome"/>
    <property type="evidence" value="ECO:0007669"/>
    <property type="project" value="TreeGrafter"/>
</dbReference>
<gene>
    <name evidence="9" type="ORF">RFI_28149</name>
</gene>
<dbReference type="Gene3D" id="2.130.10.10">
    <property type="entry name" value="YVTN repeat-like/Quinoprotein amine dehydrogenase"/>
    <property type="match status" value="2"/>
</dbReference>
<dbReference type="Pfam" id="PF00400">
    <property type="entry name" value="WD40"/>
    <property type="match status" value="4"/>
</dbReference>
<feature type="repeat" description="WD" evidence="6">
    <location>
        <begin position="330"/>
        <end position="372"/>
    </location>
</feature>
<dbReference type="SUPFAM" id="SSF50978">
    <property type="entry name" value="WD40 repeat-like"/>
    <property type="match status" value="1"/>
</dbReference>
<organism evidence="9 10">
    <name type="scientific">Reticulomyxa filosa</name>
    <dbReference type="NCBI Taxonomy" id="46433"/>
    <lineage>
        <taxon>Eukaryota</taxon>
        <taxon>Sar</taxon>
        <taxon>Rhizaria</taxon>
        <taxon>Retaria</taxon>
        <taxon>Foraminifera</taxon>
        <taxon>Monothalamids</taxon>
        <taxon>Reticulomyxidae</taxon>
        <taxon>Reticulomyxa</taxon>
    </lineage>
</organism>
<dbReference type="CDD" id="cd00200">
    <property type="entry name" value="WD40"/>
    <property type="match status" value="1"/>
</dbReference>
<dbReference type="PRINTS" id="PR00320">
    <property type="entry name" value="GPROTEINBRPT"/>
</dbReference>
<dbReference type="GO" id="GO:0008270">
    <property type="term" value="F:zinc ion binding"/>
    <property type="evidence" value="ECO:0007669"/>
    <property type="project" value="UniProtKB-KW"/>
</dbReference>
<reference evidence="9 10" key="1">
    <citation type="journal article" date="2013" name="Curr. Biol.">
        <title>The Genome of the Foraminiferan Reticulomyxa filosa.</title>
        <authorList>
            <person name="Glockner G."/>
            <person name="Hulsmann N."/>
            <person name="Schleicher M."/>
            <person name="Noegel A.A."/>
            <person name="Eichinger L."/>
            <person name="Gallinger C."/>
            <person name="Pawlowski J."/>
            <person name="Sierra R."/>
            <person name="Euteneuer U."/>
            <person name="Pillet L."/>
            <person name="Moustafa A."/>
            <person name="Platzer M."/>
            <person name="Groth M."/>
            <person name="Szafranski K."/>
            <person name="Schliwa M."/>
        </authorList>
    </citation>
    <scope>NUCLEOTIDE SEQUENCE [LARGE SCALE GENOMIC DNA]</scope>
</reference>
<dbReference type="PROSITE" id="PS50082">
    <property type="entry name" value="WD_REPEATS_2"/>
    <property type="match status" value="4"/>
</dbReference>
<keyword evidence="2" id="KW-0479">Metal-binding</keyword>
<evidence type="ECO:0000313" key="10">
    <source>
        <dbReference type="Proteomes" id="UP000023152"/>
    </source>
</evidence>
<dbReference type="EMBL" id="ASPP01024218">
    <property type="protein sequence ID" value="ETO09239.1"/>
    <property type="molecule type" value="Genomic_DNA"/>
</dbReference>
<keyword evidence="4" id="KW-0863">Zinc-finger</keyword>
<dbReference type="InterPro" id="IPR013083">
    <property type="entry name" value="Znf_RING/FYVE/PHD"/>
</dbReference>
<dbReference type="Proteomes" id="UP000023152">
    <property type="component" value="Unassembled WGS sequence"/>
</dbReference>
<dbReference type="PROSITE" id="PS00678">
    <property type="entry name" value="WD_REPEATS_1"/>
    <property type="match status" value="3"/>
</dbReference>
<dbReference type="AlphaFoldDB" id="X6M5N7"/>
<evidence type="ECO:0000256" key="5">
    <source>
        <dbReference type="ARBA" id="ARBA00022833"/>
    </source>
</evidence>
<dbReference type="InterPro" id="IPR001680">
    <property type="entry name" value="WD40_rpt"/>
</dbReference>
<feature type="coiled-coil region" evidence="7">
    <location>
        <begin position="202"/>
        <end position="304"/>
    </location>
</feature>
<sequence>MSGVEDEKTPKEIQTGVTSVSFEQSCFDKDWILQLNQPEQIDNFICLICKKVANNPIEISCPQHKDMDASPVVGEHCLKQFLNINPNSCPVQSHDGCIYAQTKIVQRCIDALKVVCPLQFQQDSQVSSQGEQQRGGENERVMCNFKGKIKDLNDHFNNVCPLKSFGCLYKPFGCEHNCPKRQLQNHLCSEVIFHFDLAVKVVGALQEEIKQLKLQIQLNKKNKDEIVELKEKELVEKDNETKRVQRESQQELLKLRADIEITKKDFVEKEKHYNESIKILQEKNEKLTQDIQKLSNKEERKDDDSLFSSNFKPSFPFALFSSSSKLLKTLSGHTSRVFSIDYSTLDGQFICSGSEDKTVRIWDAETAKQIQLFDKHQYVVYCVKFSPYHYHNHRRNVICSSANKKTIRFWDFKKNEQLQIVNGHNNSVTCIKFSPVNSGRYLCSGARDKTIRLWDIETSKSLHVFNGHEDSIWCVDISPLQSNNNNKSNSIGVIGGNGYTICSGSKDKTIRIWDIETTKQLDVFKGHTDF</sequence>
<dbReference type="Pfam" id="PF02176">
    <property type="entry name" value="zf-TRAF"/>
    <property type="match status" value="1"/>
</dbReference>
<feature type="non-terminal residue" evidence="9">
    <location>
        <position position="530"/>
    </location>
</feature>